<feature type="transmembrane region" description="Helical" evidence="3">
    <location>
        <begin position="550"/>
        <end position="569"/>
    </location>
</feature>
<dbReference type="Proteomes" id="UP000613580">
    <property type="component" value="Unassembled WGS sequence"/>
</dbReference>
<dbReference type="PANTHER" id="PTHR46910">
    <property type="entry name" value="TRANSCRIPTION FACTOR PDR1"/>
    <property type="match status" value="1"/>
</dbReference>
<feature type="region of interest" description="Disordered" evidence="2">
    <location>
        <begin position="133"/>
        <end position="153"/>
    </location>
</feature>
<dbReference type="OrthoDB" id="4456959at2759"/>
<dbReference type="InterPro" id="IPR007219">
    <property type="entry name" value="XnlR_reg_dom"/>
</dbReference>
<name>A0A8H6WJ61_MYCCL</name>
<feature type="compositionally biased region" description="Low complexity" evidence="2">
    <location>
        <begin position="39"/>
        <end position="49"/>
    </location>
</feature>
<dbReference type="PANTHER" id="PTHR46910:SF38">
    <property type="entry name" value="ZN(2)-C6 FUNGAL-TYPE DOMAIN-CONTAINING PROTEIN"/>
    <property type="match status" value="1"/>
</dbReference>
<keyword evidence="1" id="KW-0539">Nucleus</keyword>
<dbReference type="Pfam" id="PF04082">
    <property type="entry name" value="Fungal_trans"/>
    <property type="match status" value="1"/>
</dbReference>
<keyword evidence="3" id="KW-1133">Transmembrane helix</keyword>
<organism evidence="5 6">
    <name type="scientific">Mycena chlorophos</name>
    <name type="common">Agaric fungus</name>
    <name type="synonym">Agaricus chlorophos</name>
    <dbReference type="NCBI Taxonomy" id="658473"/>
    <lineage>
        <taxon>Eukaryota</taxon>
        <taxon>Fungi</taxon>
        <taxon>Dikarya</taxon>
        <taxon>Basidiomycota</taxon>
        <taxon>Agaricomycotina</taxon>
        <taxon>Agaricomycetes</taxon>
        <taxon>Agaricomycetidae</taxon>
        <taxon>Agaricales</taxon>
        <taxon>Marasmiineae</taxon>
        <taxon>Mycenaceae</taxon>
        <taxon>Mycena</taxon>
    </lineage>
</organism>
<reference evidence="5" key="1">
    <citation type="submission" date="2020-05" db="EMBL/GenBank/DDBJ databases">
        <title>Mycena genomes resolve the evolution of fungal bioluminescence.</title>
        <authorList>
            <person name="Tsai I.J."/>
        </authorList>
    </citation>
    <scope>NUCLEOTIDE SEQUENCE</scope>
    <source>
        <strain evidence="5">110903Hualien_Pintung</strain>
    </source>
</reference>
<evidence type="ECO:0000313" key="6">
    <source>
        <dbReference type="Proteomes" id="UP000613580"/>
    </source>
</evidence>
<evidence type="ECO:0000259" key="4">
    <source>
        <dbReference type="Pfam" id="PF04082"/>
    </source>
</evidence>
<comment type="caution">
    <text evidence="5">The sequence shown here is derived from an EMBL/GenBank/DDBJ whole genome shotgun (WGS) entry which is preliminary data.</text>
</comment>
<dbReference type="AlphaFoldDB" id="A0A8H6WJ61"/>
<dbReference type="CDD" id="cd12148">
    <property type="entry name" value="fungal_TF_MHR"/>
    <property type="match status" value="1"/>
</dbReference>
<keyword evidence="6" id="KW-1185">Reference proteome</keyword>
<feature type="region of interest" description="Disordered" evidence="2">
    <location>
        <begin position="621"/>
        <end position="648"/>
    </location>
</feature>
<dbReference type="GO" id="GO:0003700">
    <property type="term" value="F:DNA-binding transcription factor activity"/>
    <property type="evidence" value="ECO:0007669"/>
    <property type="project" value="InterPro"/>
</dbReference>
<evidence type="ECO:0000256" key="3">
    <source>
        <dbReference type="SAM" id="Phobius"/>
    </source>
</evidence>
<sequence length="719" mass="80394">MRQRKNPPRPRGTVESLAEEVRQLRSELEATKRLAMSNGSSGSLLTTPSETPPTAPVPNVALQSSLHLLRQSLHSLIMPPPPPMPEDLQHLALVRRFDRIHLGTRSERVSRQFVGASSGIALVHAALDLKAHVNKQDQEPQRSSGRERSPALGSASSRRLQYWILKPWENTSIRTHALTFPPLPLMQDLIDLYFIHTNIYMPLLHRPTFEQSVRDGLFLRRRDDSFASVLLLVCAIASRWHPDPHIGAPGGTGLGKDSLYGVGSVSPPTTVLRDGEEIPRPRNPTAEHAARMAGTGTGAGLACGWAWFEQVPPDARHIYSQPTLYDLQYYSLACQFMERAASPTICWTLNGTALRLAQDLGIHRRTAEDEPPTAERELFKRALFDIDLPIDCDDEYWDHPTHPFKQPAGIPSKISFFNHLMGLSNILAASLRSLYGLEKFKNAFRAYGENWEETITAEIDSALNIWRDRIPEHLRWDSDNIDAMDAVFFDQSTALQCGFHYMEMFIHRPFIPMMRKTPTALPALAICTNAARQCATAIDLQRRRKVDVPVVFNFYSIFGSAVILLLNIWSIKRAARGMPVDLSRDLASVEKCKQAIKICEDRWLHAGMLWDIVAELSAVGQGQQTRTGESSNTANSRPKVPDDTRSPSAVVRSVTPIVGSQSPNAFDPRTADIDMLLDMDPDTMALWANAPGGLGVEDWDQYFQNLGELNEGSGDLEWR</sequence>
<feature type="region of interest" description="Disordered" evidence="2">
    <location>
        <begin position="32"/>
        <end position="58"/>
    </location>
</feature>
<dbReference type="InterPro" id="IPR050987">
    <property type="entry name" value="AtrR-like"/>
</dbReference>
<accession>A0A8H6WJ61</accession>
<keyword evidence="3" id="KW-0472">Membrane</keyword>
<dbReference type="EMBL" id="JACAZE010000002">
    <property type="protein sequence ID" value="KAF7320549.1"/>
    <property type="molecule type" value="Genomic_DNA"/>
</dbReference>
<protein>
    <submittedName>
        <fullName evidence="5">Zn(2)-C6 fungal-type domain-containing protein</fullName>
    </submittedName>
</protein>
<feature type="domain" description="Xylanolytic transcriptional activator regulatory" evidence="4">
    <location>
        <begin position="190"/>
        <end position="385"/>
    </location>
</feature>
<dbReference type="GO" id="GO:0006351">
    <property type="term" value="P:DNA-templated transcription"/>
    <property type="evidence" value="ECO:0007669"/>
    <property type="project" value="InterPro"/>
</dbReference>
<dbReference type="GO" id="GO:0008270">
    <property type="term" value="F:zinc ion binding"/>
    <property type="evidence" value="ECO:0007669"/>
    <property type="project" value="InterPro"/>
</dbReference>
<dbReference type="GO" id="GO:0003677">
    <property type="term" value="F:DNA binding"/>
    <property type="evidence" value="ECO:0007669"/>
    <property type="project" value="InterPro"/>
</dbReference>
<keyword evidence="3" id="KW-0812">Transmembrane</keyword>
<proteinExistence type="predicted"/>
<gene>
    <name evidence="5" type="ORF">HMN09_00138700</name>
</gene>
<evidence type="ECO:0000256" key="2">
    <source>
        <dbReference type="SAM" id="MobiDB-lite"/>
    </source>
</evidence>
<feature type="compositionally biased region" description="Polar residues" evidence="2">
    <location>
        <begin position="621"/>
        <end position="636"/>
    </location>
</feature>
<evidence type="ECO:0000256" key="1">
    <source>
        <dbReference type="ARBA" id="ARBA00023242"/>
    </source>
</evidence>
<evidence type="ECO:0000313" key="5">
    <source>
        <dbReference type="EMBL" id="KAF7320549.1"/>
    </source>
</evidence>
<feature type="compositionally biased region" description="Basic and acidic residues" evidence="2">
    <location>
        <begin position="133"/>
        <end position="149"/>
    </location>
</feature>